<name>A0A4S8MA98_DENBC</name>
<feature type="compositionally biased region" description="Basic and acidic residues" evidence="1">
    <location>
        <begin position="360"/>
        <end position="375"/>
    </location>
</feature>
<feature type="region of interest" description="Disordered" evidence="1">
    <location>
        <begin position="94"/>
        <end position="118"/>
    </location>
</feature>
<feature type="compositionally biased region" description="Polar residues" evidence="1">
    <location>
        <begin position="210"/>
        <end position="226"/>
    </location>
</feature>
<feature type="compositionally biased region" description="Low complexity" evidence="1">
    <location>
        <begin position="258"/>
        <end position="274"/>
    </location>
</feature>
<protein>
    <submittedName>
        <fullName evidence="2">Uncharacterized protein</fullName>
    </submittedName>
</protein>
<evidence type="ECO:0000313" key="2">
    <source>
        <dbReference type="EMBL" id="THU99364.1"/>
    </source>
</evidence>
<feature type="compositionally biased region" description="Low complexity" evidence="1">
    <location>
        <begin position="313"/>
        <end position="334"/>
    </location>
</feature>
<dbReference type="AlphaFoldDB" id="A0A4S8MA98"/>
<evidence type="ECO:0000313" key="3">
    <source>
        <dbReference type="Proteomes" id="UP000297245"/>
    </source>
</evidence>
<accession>A0A4S8MA98</accession>
<sequence>MSNPTMPNVLVYPPEEDHDPPFVAFDAAAQLLQHDYDLDYNPELQSVLEPTLIIRRDPFGQRSIADILTSEDEADEFPRDVSVDSEVIEVVKLRRSTKNDSRPAVPPTSTSEPAMKRSKTLRYKASRAFHSIKNVARSSRSKKQHVGSNPVDTDYDEPVPRASSTSSSRRSSVYFSQLFTAPTALKTRLSSESFNEDVSPSPVTSSTSSIPTMVQPISSAEMQSFTPYPDSDYDDDDDDDGDEQNVQNQVTPRAVRHTTSLRSPSPTPSTASSRLGRRRFSVLNLFTSSSTSAKLSDSDSTQVAPAMTRDPPAASTDSSEASLSGSSGSSILATPVDEVAPSLPSKPSKVSRLRGFSFSKKKEELGSSKEPHPTRVEVEVEVAEPLSGNDPDMTIGEMRLDSLHFDDLSFDVGRF</sequence>
<feature type="region of interest" description="Disordered" evidence="1">
    <location>
        <begin position="190"/>
        <end position="276"/>
    </location>
</feature>
<feature type="compositionally biased region" description="Low complexity" evidence="1">
    <location>
        <begin position="161"/>
        <end position="171"/>
    </location>
</feature>
<feature type="compositionally biased region" description="Low complexity" evidence="1">
    <location>
        <begin position="291"/>
        <end position="301"/>
    </location>
</feature>
<keyword evidence="3" id="KW-1185">Reference proteome</keyword>
<feature type="compositionally biased region" description="Low complexity" evidence="1">
    <location>
        <begin position="198"/>
        <end position="209"/>
    </location>
</feature>
<evidence type="ECO:0000256" key="1">
    <source>
        <dbReference type="SAM" id="MobiDB-lite"/>
    </source>
</evidence>
<feature type="region of interest" description="Disordered" evidence="1">
    <location>
        <begin position="134"/>
        <end position="171"/>
    </location>
</feature>
<dbReference type="EMBL" id="ML179121">
    <property type="protein sequence ID" value="THU99364.1"/>
    <property type="molecule type" value="Genomic_DNA"/>
</dbReference>
<proteinExistence type="predicted"/>
<gene>
    <name evidence="2" type="ORF">K435DRAFT_837714</name>
</gene>
<feature type="compositionally biased region" description="Acidic residues" evidence="1">
    <location>
        <begin position="231"/>
        <end position="243"/>
    </location>
</feature>
<organism evidence="2 3">
    <name type="scientific">Dendrothele bispora (strain CBS 962.96)</name>
    <dbReference type="NCBI Taxonomy" id="1314807"/>
    <lineage>
        <taxon>Eukaryota</taxon>
        <taxon>Fungi</taxon>
        <taxon>Dikarya</taxon>
        <taxon>Basidiomycota</taxon>
        <taxon>Agaricomycotina</taxon>
        <taxon>Agaricomycetes</taxon>
        <taxon>Agaricomycetidae</taxon>
        <taxon>Agaricales</taxon>
        <taxon>Agaricales incertae sedis</taxon>
        <taxon>Dendrothele</taxon>
    </lineage>
</organism>
<feature type="region of interest" description="Disordered" evidence="1">
    <location>
        <begin position="291"/>
        <end position="375"/>
    </location>
</feature>
<dbReference type="Proteomes" id="UP000297245">
    <property type="component" value="Unassembled WGS sequence"/>
</dbReference>
<dbReference type="OrthoDB" id="3066311at2759"/>
<reference evidence="2 3" key="1">
    <citation type="journal article" date="2019" name="Nat. Ecol. Evol.">
        <title>Megaphylogeny resolves global patterns of mushroom evolution.</title>
        <authorList>
            <person name="Varga T."/>
            <person name="Krizsan K."/>
            <person name="Foldi C."/>
            <person name="Dima B."/>
            <person name="Sanchez-Garcia M."/>
            <person name="Sanchez-Ramirez S."/>
            <person name="Szollosi G.J."/>
            <person name="Szarkandi J.G."/>
            <person name="Papp V."/>
            <person name="Albert L."/>
            <person name="Andreopoulos W."/>
            <person name="Angelini C."/>
            <person name="Antonin V."/>
            <person name="Barry K.W."/>
            <person name="Bougher N.L."/>
            <person name="Buchanan P."/>
            <person name="Buyck B."/>
            <person name="Bense V."/>
            <person name="Catcheside P."/>
            <person name="Chovatia M."/>
            <person name="Cooper J."/>
            <person name="Damon W."/>
            <person name="Desjardin D."/>
            <person name="Finy P."/>
            <person name="Geml J."/>
            <person name="Haridas S."/>
            <person name="Hughes K."/>
            <person name="Justo A."/>
            <person name="Karasinski D."/>
            <person name="Kautmanova I."/>
            <person name="Kiss B."/>
            <person name="Kocsube S."/>
            <person name="Kotiranta H."/>
            <person name="LaButti K.M."/>
            <person name="Lechner B.E."/>
            <person name="Liimatainen K."/>
            <person name="Lipzen A."/>
            <person name="Lukacs Z."/>
            <person name="Mihaltcheva S."/>
            <person name="Morgado L.N."/>
            <person name="Niskanen T."/>
            <person name="Noordeloos M.E."/>
            <person name="Ohm R.A."/>
            <person name="Ortiz-Santana B."/>
            <person name="Ovrebo C."/>
            <person name="Racz N."/>
            <person name="Riley R."/>
            <person name="Savchenko A."/>
            <person name="Shiryaev A."/>
            <person name="Soop K."/>
            <person name="Spirin V."/>
            <person name="Szebenyi C."/>
            <person name="Tomsovsky M."/>
            <person name="Tulloss R.E."/>
            <person name="Uehling J."/>
            <person name="Grigoriev I.V."/>
            <person name="Vagvolgyi C."/>
            <person name="Papp T."/>
            <person name="Martin F.M."/>
            <person name="Miettinen O."/>
            <person name="Hibbett D.S."/>
            <person name="Nagy L.G."/>
        </authorList>
    </citation>
    <scope>NUCLEOTIDE SEQUENCE [LARGE SCALE GENOMIC DNA]</scope>
    <source>
        <strain evidence="2 3">CBS 962.96</strain>
    </source>
</reference>